<organism evidence="9 10">
    <name type="scientific">Lentihominibacter faecis</name>
    <dbReference type="NCBI Taxonomy" id="2764712"/>
    <lineage>
        <taxon>Bacteria</taxon>
        <taxon>Bacillati</taxon>
        <taxon>Bacillota</taxon>
        <taxon>Clostridia</taxon>
        <taxon>Peptostreptococcales</taxon>
        <taxon>Anaerovoracaceae</taxon>
        <taxon>Lentihominibacter</taxon>
    </lineage>
</organism>
<proteinExistence type="inferred from homology"/>
<comment type="similarity">
    <text evidence="2">Belongs to the UPF0702 family.</text>
</comment>
<dbReference type="Gene3D" id="3.30.240.20">
    <property type="entry name" value="bsu07140 like domains"/>
    <property type="match status" value="2"/>
</dbReference>
<sequence>MLIILIRTIVLYFIILFVMRVMGKAELSKMSPFQMIVSFMIAELAAMPIESPDISMISGVTAIFTLLFLQVLISLLSIKSERLKNLFSGSPSVLIEKGKINKKEMKRLRLTISDLLEALRIGGSPSLSSVEYAVMESNGNLSIIQKAQEKPLTPADLSIAKSPESMPLVLISDGNFYPQNLQVSGWTETQMDSELLARGVTSRSEVFFAFCDEQSRLHVFLTDSSDVFATEVSR</sequence>
<keyword evidence="4 7" id="KW-0812">Transmembrane</keyword>
<name>A0A923SMA6_9FIRM</name>
<dbReference type="PANTHER" id="PTHR34582:SF6">
    <property type="entry name" value="UPF0702 TRANSMEMBRANE PROTEIN YCAP"/>
    <property type="match status" value="1"/>
</dbReference>
<dbReference type="EMBL" id="JACRWC010000040">
    <property type="protein sequence ID" value="MBC5998931.1"/>
    <property type="molecule type" value="Genomic_DNA"/>
</dbReference>
<dbReference type="AlphaFoldDB" id="A0A923SMA6"/>
<keyword evidence="10" id="KW-1185">Reference proteome</keyword>
<gene>
    <name evidence="9" type="ORF">H8876_02810</name>
</gene>
<feature type="transmembrane region" description="Helical" evidence="7">
    <location>
        <begin position="6"/>
        <end position="23"/>
    </location>
</feature>
<evidence type="ECO:0000256" key="3">
    <source>
        <dbReference type="ARBA" id="ARBA00022475"/>
    </source>
</evidence>
<dbReference type="PANTHER" id="PTHR34582">
    <property type="entry name" value="UPF0702 TRANSMEMBRANE PROTEIN YCAP"/>
    <property type="match status" value="1"/>
</dbReference>
<dbReference type="Proteomes" id="UP000644115">
    <property type="component" value="Unassembled WGS sequence"/>
</dbReference>
<dbReference type="Pfam" id="PF04239">
    <property type="entry name" value="DUF421"/>
    <property type="match status" value="1"/>
</dbReference>
<evidence type="ECO:0000256" key="7">
    <source>
        <dbReference type="SAM" id="Phobius"/>
    </source>
</evidence>
<feature type="domain" description="YetF C-terminal" evidence="8">
    <location>
        <begin position="79"/>
        <end position="209"/>
    </location>
</feature>
<dbReference type="GO" id="GO:0005886">
    <property type="term" value="C:plasma membrane"/>
    <property type="evidence" value="ECO:0007669"/>
    <property type="project" value="UniProtKB-SubCell"/>
</dbReference>
<evidence type="ECO:0000313" key="10">
    <source>
        <dbReference type="Proteomes" id="UP000644115"/>
    </source>
</evidence>
<evidence type="ECO:0000256" key="6">
    <source>
        <dbReference type="ARBA" id="ARBA00023136"/>
    </source>
</evidence>
<dbReference type="RefSeq" id="WP_249286424.1">
    <property type="nucleotide sequence ID" value="NZ_JACRWC010000040.1"/>
</dbReference>
<accession>A0A923SMA6</accession>
<evidence type="ECO:0000256" key="2">
    <source>
        <dbReference type="ARBA" id="ARBA00006448"/>
    </source>
</evidence>
<dbReference type="InterPro" id="IPR007353">
    <property type="entry name" value="DUF421"/>
</dbReference>
<protein>
    <submittedName>
        <fullName evidence="9">DUF421 domain-containing protein</fullName>
    </submittedName>
</protein>
<feature type="transmembrane region" description="Helical" evidence="7">
    <location>
        <begin position="55"/>
        <end position="78"/>
    </location>
</feature>
<comment type="subcellular location">
    <subcellularLocation>
        <location evidence="1">Cell membrane</location>
        <topology evidence="1">Multi-pass membrane protein</topology>
    </subcellularLocation>
</comment>
<reference evidence="9" key="1">
    <citation type="submission" date="2020-08" db="EMBL/GenBank/DDBJ databases">
        <authorList>
            <person name="Liu C."/>
            <person name="Sun Q."/>
        </authorList>
    </citation>
    <scope>NUCLEOTIDE SEQUENCE</scope>
    <source>
        <strain evidence="9">BX16</strain>
    </source>
</reference>
<evidence type="ECO:0000259" key="8">
    <source>
        <dbReference type="Pfam" id="PF04239"/>
    </source>
</evidence>
<keyword evidence="3" id="KW-1003">Cell membrane</keyword>
<evidence type="ECO:0000256" key="5">
    <source>
        <dbReference type="ARBA" id="ARBA00022989"/>
    </source>
</evidence>
<keyword evidence="5 7" id="KW-1133">Transmembrane helix</keyword>
<evidence type="ECO:0000313" key="9">
    <source>
        <dbReference type="EMBL" id="MBC5998931.1"/>
    </source>
</evidence>
<dbReference type="InterPro" id="IPR023090">
    <property type="entry name" value="UPF0702_alpha/beta_dom_sf"/>
</dbReference>
<evidence type="ECO:0000256" key="1">
    <source>
        <dbReference type="ARBA" id="ARBA00004651"/>
    </source>
</evidence>
<comment type="caution">
    <text evidence="9">The sequence shown here is derived from an EMBL/GenBank/DDBJ whole genome shotgun (WGS) entry which is preliminary data.</text>
</comment>
<keyword evidence="6 7" id="KW-0472">Membrane</keyword>
<evidence type="ECO:0000256" key="4">
    <source>
        <dbReference type="ARBA" id="ARBA00022692"/>
    </source>
</evidence>